<dbReference type="Pfam" id="PF14737">
    <property type="entry name" value="DUF4470"/>
    <property type="match status" value="1"/>
</dbReference>
<evidence type="ECO:0000256" key="1">
    <source>
        <dbReference type="PROSITE-ProRule" id="PRU00339"/>
    </source>
</evidence>
<feature type="repeat" description="TPR" evidence="1">
    <location>
        <begin position="3"/>
        <end position="36"/>
    </location>
</feature>
<evidence type="ECO:0000313" key="4">
    <source>
        <dbReference type="Proteomes" id="UP001383192"/>
    </source>
</evidence>
<dbReference type="Proteomes" id="UP001383192">
    <property type="component" value="Unassembled WGS sequence"/>
</dbReference>
<evidence type="ECO:0000259" key="2">
    <source>
        <dbReference type="Pfam" id="PF14737"/>
    </source>
</evidence>
<dbReference type="InterPro" id="IPR019734">
    <property type="entry name" value="TPR_rpt"/>
</dbReference>
<reference evidence="3 4" key="1">
    <citation type="submission" date="2024-01" db="EMBL/GenBank/DDBJ databases">
        <title>A draft genome for a cacao thread blight-causing isolate of Paramarasmius palmivorus.</title>
        <authorList>
            <person name="Baruah I.K."/>
            <person name="Bukari Y."/>
            <person name="Amoako-Attah I."/>
            <person name="Meinhardt L.W."/>
            <person name="Bailey B.A."/>
            <person name="Cohen S.P."/>
        </authorList>
    </citation>
    <scope>NUCLEOTIDE SEQUENCE [LARGE SCALE GENOMIC DNA]</scope>
    <source>
        <strain evidence="3 4">GH-12</strain>
    </source>
</reference>
<organism evidence="3 4">
    <name type="scientific">Paramarasmius palmivorus</name>
    <dbReference type="NCBI Taxonomy" id="297713"/>
    <lineage>
        <taxon>Eukaryota</taxon>
        <taxon>Fungi</taxon>
        <taxon>Dikarya</taxon>
        <taxon>Basidiomycota</taxon>
        <taxon>Agaricomycotina</taxon>
        <taxon>Agaricomycetes</taxon>
        <taxon>Agaricomycetidae</taxon>
        <taxon>Agaricales</taxon>
        <taxon>Marasmiineae</taxon>
        <taxon>Marasmiaceae</taxon>
        <taxon>Paramarasmius</taxon>
    </lineage>
</organism>
<evidence type="ECO:0000313" key="3">
    <source>
        <dbReference type="EMBL" id="KAK7056830.1"/>
    </source>
</evidence>
<dbReference type="EMBL" id="JAYKXP010000006">
    <property type="protein sequence ID" value="KAK7056830.1"/>
    <property type="molecule type" value="Genomic_DNA"/>
</dbReference>
<keyword evidence="1" id="KW-0802">TPR repeat</keyword>
<accession>A0AAW0DXQ2</accession>
<gene>
    <name evidence="3" type="ORF">VNI00_002547</name>
</gene>
<feature type="domain" description="DUF4470" evidence="2">
    <location>
        <begin position="194"/>
        <end position="292"/>
    </location>
</feature>
<proteinExistence type="predicted"/>
<dbReference type="AlphaFoldDB" id="A0AAW0DXQ2"/>
<name>A0AAW0DXQ2_9AGAR</name>
<dbReference type="Gene3D" id="1.25.40.10">
    <property type="entry name" value="Tetratricopeptide repeat domain"/>
    <property type="match status" value="1"/>
</dbReference>
<dbReference type="PROSITE" id="PS50005">
    <property type="entry name" value="TPR"/>
    <property type="match status" value="1"/>
</dbReference>
<dbReference type="SUPFAM" id="SSF48452">
    <property type="entry name" value="TPR-like"/>
    <property type="match status" value="1"/>
</dbReference>
<keyword evidence="4" id="KW-1185">Reference proteome</keyword>
<dbReference type="InterPro" id="IPR027974">
    <property type="entry name" value="DUF4470"/>
</dbReference>
<comment type="caution">
    <text evidence="3">The sequence shown here is derived from an EMBL/GenBank/DDBJ whole genome shotgun (WGS) entry which is preliminary data.</text>
</comment>
<dbReference type="InterPro" id="IPR011990">
    <property type="entry name" value="TPR-like_helical_dom_sf"/>
</dbReference>
<sequence length="874" mass="99746">MSAADLKEAGNTAFRAGQFSRAAELYGQAEQADPTSALYPSNLSAALFEQGKYLGTIDAISRCYANLSDETTKQKLTPKLTTRLLKAFCYGVRNNTISLQDITTHRAVLRDFSACAESGTTDRDMKQNWLAWKRVEGEFRRVKDSEREALSRLASIPMVKTCSRPEPEFFVVGHDRPMSLVQKWQYHSQGTTGNLLDLNSIPDTQLSDFSFFFGGVGDARHPLRTLLDLGLLYRDLKEDRRKLLRFHLTLNDINAHALARDLCLFSLLLQLKGATDDMSKEELRMTILHLWLGIIMPPYCFIRLKETLQSLRTKLGTEPCQIPDWLFVNPSSIGPIVASLNYWDTELKDVSAGQLIEQRLRDQYPESDKKNAILSAEKAFFEGVYTFAPPAALRSSLYSGDLTRLWEARRKPGAARVDINKLQARAYREVKTTWKPNITHFSRFRNDYRPNQPPAFDGVGDAGFDMFEDVAQIDTLNRDLGLYAQMQKEVDPDCPSYSIVSVYLDAIIQTLETLRESIKIEFLLGDYNRELTKMLVGDDIERPKEFPRKFTRIWLSNIPDYTGGSLPIATIAMETLQKNEYSSIAANNLLNSGNWRKDYELYFGDRVVSKLNSAGILEYAHGLGARPIPFEQLPPREDLKVWLTRILLSIITPGTASTDNRRLIYPHTLAIFIWLLLRLQKLGYPSHWLSEYLQSVIDDDLTSRVVPHLGARPSRGTRLGPNRHLNLHPWRLELETILALAYEALPFPIQLPNDFALDHTAIASYEAPVPAFNEHTLQMACGYDPSFFLVFFKVGNEARLTNTEAPLSELLEGRLNIPKEEVYVISAVDRLSIETPTLRWRMSKLRVQAMQREKWKLMLYRQDVKEFCAHSLFY</sequence>
<protein>
    <recommendedName>
        <fullName evidence="2">DUF4470 domain-containing protein</fullName>
    </recommendedName>
</protein>